<reference evidence="2" key="1">
    <citation type="journal article" date="2014" name="Front. Microbiol.">
        <title>High frequency of phylogenetically diverse reductive dehalogenase-homologous genes in deep subseafloor sedimentary metagenomes.</title>
        <authorList>
            <person name="Kawai M."/>
            <person name="Futagami T."/>
            <person name="Toyoda A."/>
            <person name="Takaki Y."/>
            <person name="Nishi S."/>
            <person name="Hori S."/>
            <person name="Arai W."/>
            <person name="Tsubouchi T."/>
            <person name="Morono Y."/>
            <person name="Uchiyama I."/>
            <person name="Ito T."/>
            <person name="Fujiyama A."/>
            <person name="Inagaki F."/>
            <person name="Takami H."/>
        </authorList>
    </citation>
    <scope>NUCLEOTIDE SEQUENCE</scope>
    <source>
        <strain evidence="2">Expedition CK06-06</strain>
    </source>
</reference>
<dbReference type="EMBL" id="BART01025583">
    <property type="protein sequence ID" value="GAH02651.1"/>
    <property type="molecule type" value="Genomic_DNA"/>
</dbReference>
<proteinExistence type="predicted"/>
<sequence length="113" mass="12250">MGITNKKGAGVSAQDIYSGPTTKNNKEVTESIPAFIKNAKDGQIIFMNADFTNDKGKPQGIDHVGMIAVDKKTGNKYLVEVARNKTMDGAYISPLKERLDSLGRSKIFVADKS</sequence>
<dbReference type="AlphaFoldDB" id="X1C3K4"/>
<organism evidence="2">
    <name type="scientific">marine sediment metagenome</name>
    <dbReference type="NCBI Taxonomy" id="412755"/>
    <lineage>
        <taxon>unclassified sequences</taxon>
        <taxon>metagenomes</taxon>
        <taxon>ecological metagenomes</taxon>
    </lineage>
</organism>
<name>X1C3K4_9ZZZZ</name>
<feature type="region of interest" description="Disordered" evidence="1">
    <location>
        <begin position="1"/>
        <end position="27"/>
    </location>
</feature>
<gene>
    <name evidence="2" type="ORF">S01H4_45889</name>
</gene>
<comment type="caution">
    <text evidence="2">The sequence shown here is derived from an EMBL/GenBank/DDBJ whole genome shotgun (WGS) entry which is preliminary data.</text>
</comment>
<evidence type="ECO:0000256" key="1">
    <source>
        <dbReference type="SAM" id="MobiDB-lite"/>
    </source>
</evidence>
<evidence type="ECO:0000313" key="2">
    <source>
        <dbReference type="EMBL" id="GAH02651.1"/>
    </source>
</evidence>
<accession>X1C3K4</accession>
<protein>
    <submittedName>
        <fullName evidence="2">Uncharacterized protein</fullName>
    </submittedName>
</protein>